<proteinExistence type="predicted"/>
<dbReference type="RefSeq" id="WP_108383795.1">
    <property type="nucleotide sequence ID" value="NZ_CP028858.1"/>
</dbReference>
<dbReference type="InterPro" id="IPR036412">
    <property type="entry name" value="HAD-like_sf"/>
</dbReference>
<evidence type="ECO:0000256" key="1">
    <source>
        <dbReference type="ARBA" id="ARBA00022723"/>
    </source>
</evidence>
<evidence type="ECO:0008006" key="6">
    <source>
        <dbReference type="Google" id="ProtNLM"/>
    </source>
</evidence>
<sequence>MGVKSARSPTQSSVTAVCFDLDDTLYDYHAYARAGLRAAADRLAELTGEDYADELERLYFEESITSGTFDRLLDDHDLSPELLSECVEAYHDADTALSPYPETVSVLADLAEDYRLGVVTDGRGGHRKLHRLGLADTFESVVVAPAIDATKCDARPFEVALMDLAVPPDRVVFVGDDPRVDVPVPNELGMTTVRLRRGRFEDLAVPGDTAPPDYEIDSLDRLPAVL</sequence>
<dbReference type="InterPro" id="IPR051400">
    <property type="entry name" value="HAD-like_hydrolase"/>
</dbReference>
<name>A0A2R4X3H6_9EURY</name>
<accession>A0A2R4X3H6</accession>
<dbReference type="SFLD" id="SFLDS00003">
    <property type="entry name" value="Haloacid_Dehalogenase"/>
    <property type="match status" value="1"/>
</dbReference>
<organism evidence="4 5">
    <name type="scientific">Halococcoides cellulosivorans</name>
    <dbReference type="NCBI Taxonomy" id="1679096"/>
    <lineage>
        <taxon>Archaea</taxon>
        <taxon>Methanobacteriati</taxon>
        <taxon>Methanobacteriota</taxon>
        <taxon>Stenosarchaea group</taxon>
        <taxon>Halobacteria</taxon>
        <taxon>Halobacteriales</taxon>
        <taxon>Haloarculaceae</taxon>
        <taxon>Halococcoides</taxon>
    </lineage>
</organism>
<dbReference type="GeneID" id="36513208"/>
<evidence type="ECO:0000313" key="5">
    <source>
        <dbReference type="Proteomes" id="UP000244727"/>
    </source>
</evidence>
<dbReference type="GO" id="GO:0016791">
    <property type="term" value="F:phosphatase activity"/>
    <property type="evidence" value="ECO:0007669"/>
    <property type="project" value="TreeGrafter"/>
</dbReference>
<dbReference type="Gene3D" id="1.10.150.520">
    <property type="match status" value="1"/>
</dbReference>
<evidence type="ECO:0000256" key="2">
    <source>
        <dbReference type="ARBA" id="ARBA00022801"/>
    </source>
</evidence>
<keyword evidence="1" id="KW-0479">Metal-binding</keyword>
<dbReference type="AlphaFoldDB" id="A0A2R4X3H6"/>
<dbReference type="SFLD" id="SFLDG01129">
    <property type="entry name" value="C1.5:_HAD__Beta-PGM__Phosphata"/>
    <property type="match status" value="1"/>
</dbReference>
<evidence type="ECO:0000313" key="4">
    <source>
        <dbReference type="EMBL" id="AWB28347.1"/>
    </source>
</evidence>
<dbReference type="InterPro" id="IPR023214">
    <property type="entry name" value="HAD_sf"/>
</dbReference>
<dbReference type="PANTHER" id="PTHR46470">
    <property type="entry name" value="N-ACYLNEURAMINATE-9-PHOSPHATASE"/>
    <property type="match status" value="1"/>
</dbReference>
<dbReference type="Pfam" id="PF00702">
    <property type="entry name" value="Hydrolase"/>
    <property type="match status" value="1"/>
</dbReference>
<evidence type="ECO:0000256" key="3">
    <source>
        <dbReference type="ARBA" id="ARBA00022842"/>
    </source>
</evidence>
<dbReference type="EMBL" id="CP028858">
    <property type="protein sequence ID" value="AWB28347.1"/>
    <property type="molecule type" value="Genomic_DNA"/>
</dbReference>
<dbReference type="KEGG" id="harc:HARCEL1_11835"/>
<dbReference type="PANTHER" id="PTHR46470:SF2">
    <property type="entry name" value="GLYCERALDEHYDE 3-PHOSPHATE PHOSPHATASE"/>
    <property type="match status" value="1"/>
</dbReference>
<keyword evidence="3" id="KW-0460">Magnesium</keyword>
<dbReference type="SUPFAM" id="SSF56784">
    <property type="entry name" value="HAD-like"/>
    <property type="match status" value="1"/>
</dbReference>
<protein>
    <recommendedName>
        <fullName evidence="6">HAD family hydrolase</fullName>
    </recommendedName>
</protein>
<gene>
    <name evidence="4" type="ORF">HARCEL1_11835</name>
</gene>
<dbReference type="Proteomes" id="UP000244727">
    <property type="component" value="Chromosome"/>
</dbReference>
<reference evidence="4 5" key="1">
    <citation type="submission" date="2018-04" db="EMBL/GenBank/DDBJ databases">
        <title>Halococcoides cellulosivorans gen. nov., sp. nov., an extremely halophilic cellulose-utilizing haloarchaeon from hypersaline lakes.</title>
        <authorList>
            <person name="Sorokin D.Y."/>
            <person name="Toshchakov S.V."/>
            <person name="Samarov N.I."/>
            <person name="Korzhenkov A."/>
            <person name="Kublanov I.V."/>
        </authorList>
    </citation>
    <scope>NUCLEOTIDE SEQUENCE [LARGE SCALE GENOMIC DNA]</scope>
    <source>
        <strain evidence="4 5">HArcel1</strain>
    </source>
</reference>
<keyword evidence="5" id="KW-1185">Reference proteome</keyword>
<dbReference type="GO" id="GO:0046872">
    <property type="term" value="F:metal ion binding"/>
    <property type="evidence" value="ECO:0007669"/>
    <property type="project" value="UniProtKB-KW"/>
</dbReference>
<dbReference type="Gene3D" id="3.40.50.1000">
    <property type="entry name" value="HAD superfamily/HAD-like"/>
    <property type="match status" value="1"/>
</dbReference>
<keyword evidence="2" id="KW-0378">Hydrolase</keyword>